<name>A0A7C8MCR0_9PLEO</name>
<feature type="transmembrane region" description="Helical" evidence="2">
    <location>
        <begin position="56"/>
        <end position="74"/>
    </location>
</feature>
<dbReference type="AlphaFoldDB" id="A0A7C8MCR0"/>
<dbReference type="EMBL" id="JAADJZ010000007">
    <property type="protein sequence ID" value="KAF2873701.1"/>
    <property type="molecule type" value="Genomic_DNA"/>
</dbReference>
<protein>
    <submittedName>
        <fullName evidence="3">Uncharacterized protein</fullName>
    </submittedName>
</protein>
<evidence type="ECO:0000313" key="3">
    <source>
        <dbReference type="EMBL" id="KAF2873701.1"/>
    </source>
</evidence>
<organism evidence="3 4">
    <name type="scientific">Massariosphaeria phaeospora</name>
    <dbReference type="NCBI Taxonomy" id="100035"/>
    <lineage>
        <taxon>Eukaryota</taxon>
        <taxon>Fungi</taxon>
        <taxon>Dikarya</taxon>
        <taxon>Ascomycota</taxon>
        <taxon>Pezizomycotina</taxon>
        <taxon>Dothideomycetes</taxon>
        <taxon>Pleosporomycetidae</taxon>
        <taxon>Pleosporales</taxon>
        <taxon>Pleosporales incertae sedis</taxon>
        <taxon>Massariosphaeria</taxon>
    </lineage>
</organism>
<keyword evidence="2" id="KW-1133">Transmembrane helix</keyword>
<sequence length="104" mass="11370">MASASASPTRSEPSQHLSDSAPPSQGMAEKANDIESSGPKMTYSYRNQHESPRWRISRSFIAGLAMLGAFSWLAPELPRFVATALLIFFGACRYAGDMFGDSRH</sequence>
<comment type="caution">
    <text evidence="3">The sequence shown here is derived from an EMBL/GenBank/DDBJ whole genome shotgun (WGS) entry which is preliminary data.</text>
</comment>
<dbReference type="Proteomes" id="UP000481861">
    <property type="component" value="Unassembled WGS sequence"/>
</dbReference>
<feature type="region of interest" description="Disordered" evidence="1">
    <location>
        <begin position="1"/>
        <end position="49"/>
    </location>
</feature>
<keyword evidence="2" id="KW-0812">Transmembrane</keyword>
<feature type="compositionally biased region" description="Polar residues" evidence="1">
    <location>
        <begin position="1"/>
        <end position="23"/>
    </location>
</feature>
<keyword evidence="4" id="KW-1185">Reference proteome</keyword>
<gene>
    <name evidence="3" type="ORF">BDV95DRAFT_605181</name>
</gene>
<evidence type="ECO:0000313" key="4">
    <source>
        <dbReference type="Proteomes" id="UP000481861"/>
    </source>
</evidence>
<evidence type="ECO:0000256" key="2">
    <source>
        <dbReference type="SAM" id="Phobius"/>
    </source>
</evidence>
<reference evidence="3 4" key="1">
    <citation type="submission" date="2020-01" db="EMBL/GenBank/DDBJ databases">
        <authorList>
            <consortium name="DOE Joint Genome Institute"/>
            <person name="Haridas S."/>
            <person name="Albert R."/>
            <person name="Binder M."/>
            <person name="Bloem J."/>
            <person name="Labutti K."/>
            <person name="Salamov A."/>
            <person name="Andreopoulos B."/>
            <person name="Baker S.E."/>
            <person name="Barry K."/>
            <person name="Bills G."/>
            <person name="Bluhm B.H."/>
            <person name="Cannon C."/>
            <person name="Castanera R."/>
            <person name="Culley D.E."/>
            <person name="Daum C."/>
            <person name="Ezra D."/>
            <person name="Gonzalez J.B."/>
            <person name="Henrissat B."/>
            <person name="Kuo A."/>
            <person name="Liang C."/>
            <person name="Lipzen A."/>
            <person name="Lutzoni F."/>
            <person name="Magnuson J."/>
            <person name="Mondo S."/>
            <person name="Nolan M."/>
            <person name="Ohm R."/>
            <person name="Pangilinan J."/>
            <person name="Park H.-J.H."/>
            <person name="Ramirez L."/>
            <person name="Alfaro M."/>
            <person name="Sun H."/>
            <person name="Tritt A."/>
            <person name="Yoshinaga Y."/>
            <person name="Zwiers L.-H.L."/>
            <person name="Turgeon B.G."/>
            <person name="Goodwin S.B."/>
            <person name="Spatafora J.W."/>
            <person name="Crous P.W."/>
            <person name="Grigoriev I.V."/>
        </authorList>
    </citation>
    <scope>NUCLEOTIDE SEQUENCE [LARGE SCALE GENOMIC DNA]</scope>
    <source>
        <strain evidence="3 4">CBS 611.86</strain>
    </source>
</reference>
<proteinExistence type="predicted"/>
<feature type="transmembrane region" description="Helical" evidence="2">
    <location>
        <begin position="80"/>
        <end position="96"/>
    </location>
</feature>
<accession>A0A7C8MCR0</accession>
<keyword evidence="2" id="KW-0472">Membrane</keyword>
<evidence type="ECO:0000256" key="1">
    <source>
        <dbReference type="SAM" id="MobiDB-lite"/>
    </source>
</evidence>